<organism evidence="8 9">
    <name type="scientific">Pelusios castaneus</name>
    <name type="common">West African mud turtle</name>
    <dbReference type="NCBI Taxonomy" id="367368"/>
    <lineage>
        <taxon>Eukaryota</taxon>
        <taxon>Metazoa</taxon>
        <taxon>Chordata</taxon>
        <taxon>Craniata</taxon>
        <taxon>Vertebrata</taxon>
        <taxon>Euteleostomi</taxon>
        <taxon>Archelosauria</taxon>
        <taxon>Testudinata</taxon>
        <taxon>Testudines</taxon>
        <taxon>Pleurodira</taxon>
        <taxon>Pelomedusidae</taxon>
        <taxon>Pelusios</taxon>
    </lineage>
</organism>
<evidence type="ECO:0000313" key="9">
    <source>
        <dbReference type="Proteomes" id="UP000694393"/>
    </source>
</evidence>
<dbReference type="SMART" id="SM00406">
    <property type="entry name" value="IGv"/>
    <property type="match status" value="1"/>
</dbReference>
<dbReference type="SMART" id="SM00409">
    <property type="entry name" value="IG"/>
    <property type="match status" value="1"/>
</dbReference>
<dbReference type="Ensembl" id="ENSPCET00000026113.1">
    <property type="protein sequence ID" value="ENSPCEP00000025264.1"/>
    <property type="gene ID" value="ENSPCEG00000019047.1"/>
</dbReference>
<evidence type="ECO:0000256" key="6">
    <source>
        <dbReference type="ARBA" id="ARBA00023319"/>
    </source>
</evidence>
<evidence type="ECO:0000313" key="8">
    <source>
        <dbReference type="Ensembl" id="ENSPCEP00000025264.1"/>
    </source>
</evidence>
<dbReference type="PROSITE" id="PS50835">
    <property type="entry name" value="IG_LIKE"/>
    <property type="match status" value="2"/>
</dbReference>
<reference evidence="8" key="2">
    <citation type="submission" date="2025-09" db="UniProtKB">
        <authorList>
            <consortium name="Ensembl"/>
        </authorList>
    </citation>
    <scope>IDENTIFICATION</scope>
</reference>
<dbReference type="InterPro" id="IPR013106">
    <property type="entry name" value="Ig_V-set"/>
</dbReference>
<evidence type="ECO:0000256" key="4">
    <source>
        <dbReference type="ARBA" id="ARBA00023136"/>
    </source>
</evidence>
<keyword evidence="9" id="KW-1185">Reference proteome</keyword>
<protein>
    <recommendedName>
        <fullName evidence="7">Ig-like domain-containing protein</fullName>
    </recommendedName>
</protein>
<evidence type="ECO:0000259" key="7">
    <source>
        <dbReference type="PROSITE" id="PS50835"/>
    </source>
</evidence>
<dbReference type="InterPro" id="IPR003597">
    <property type="entry name" value="Ig_C1-set"/>
</dbReference>
<dbReference type="InterPro" id="IPR036179">
    <property type="entry name" value="Ig-like_dom_sf"/>
</dbReference>
<reference evidence="8" key="1">
    <citation type="submission" date="2025-08" db="UniProtKB">
        <authorList>
            <consortium name="Ensembl"/>
        </authorList>
    </citation>
    <scope>IDENTIFICATION</scope>
</reference>
<feature type="domain" description="Ig-like" evidence="7">
    <location>
        <begin position="24"/>
        <end position="132"/>
    </location>
</feature>
<keyword evidence="5" id="KW-0675">Receptor</keyword>
<comment type="subcellular location">
    <subcellularLocation>
        <location evidence="1">Membrane</location>
    </subcellularLocation>
</comment>
<accession>A0A8C8SUL0</accession>
<name>A0A8C8SUL0_9SAUR</name>
<dbReference type="Gene3D" id="2.60.40.10">
    <property type="entry name" value="Immunoglobulins"/>
    <property type="match status" value="2"/>
</dbReference>
<dbReference type="InterPro" id="IPR013783">
    <property type="entry name" value="Ig-like_fold"/>
</dbReference>
<dbReference type="InterPro" id="IPR007110">
    <property type="entry name" value="Ig-like_dom"/>
</dbReference>
<proteinExistence type="predicted"/>
<dbReference type="CDD" id="cd00098">
    <property type="entry name" value="IgC1"/>
    <property type="match status" value="1"/>
</dbReference>
<dbReference type="AlphaFoldDB" id="A0A8C8SUL0"/>
<keyword evidence="6" id="KW-0393">Immunoglobulin domain</keyword>
<evidence type="ECO:0000256" key="1">
    <source>
        <dbReference type="ARBA" id="ARBA00004370"/>
    </source>
</evidence>
<evidence type="ECO:0000256" key="2">
    <source>
        <dbReference type="ARBA" id="ARBA00022692"/>
    </source>
</evidence>
<dbReference type="Pfam" id="PF07654">
    <property type="entry name" value="C1-set"/>
    <property type="match status" value="1"/>
</dbReference>
<keyword evidence="3" id="KW-1133">Transmembrane helix</keyword>
<dbReference type="InterPro" id="IPR051117">
    <property type="entry name" value="TRG_var/const_region"/>
</dbReference>
<dbReference type="SUPFAM" id="SSF48726">
    <property type="entry name" value="Immunoglobulin"/>
    <property type="match status" value="2"/>
</dbReference>
<keyword evidence="4" id="KW-0472">Membrane</keyword>
<dbReference type="GO" id="GO:0016020">
    <property type="term" value="C:membrane"/>
    <property type="evidence" value="ECO:0007669"/>
    <property type="project" value="UniProtKB-SubCell"/>
</dbReference>
<dbReference type="InterPro" id="IPR003599">
    <property type="entry name" value="Ig_sub"/>
</dbReference>
<dbReference type="Pfam" id="PF07686">
    <property type="entry name" value="V-set"/>
    <property type="match status" value="1"/>
</dbReference>
<dbReference type="PANTHER" id="PTHR19256">
    <property type="entry name" value="T-CELL RECEPTOR GAMMA CHAIN"/>
    <property type="match status" value="1"/>
</dbReference>
<evidence type="ECO:0000256" key="5">
    <source>
        <dbReference type="ARBA" id="ARBA00023170"/>
    </source>
</evidence>
<dbReference type="PANTHER" id="PTHR19256:SF65">
    <property type="entry name" value="T CELL RECEPTOR GAMMA CONSTANT 1-RELATED"/>
    <property type="match status" value="1"/>
</dbReference>
<dbReference type="Proteomes" id="UP000694393">
    <property type="component" value="Unplaced"/>
</dbReference>
<evidence type="ECO:0000256" key="3">
    <source>
        <dbReference type="ARBA" id="ARBA00022989"/>
    </source>
</evidence>
<dbReference type="SMART" id="SM00407">
    <property type="entry name" value="IGc1"/>
    <property type="match status" value="1"/>
</dbReference>
<sequence>MYCLCNVYVFSHFFFLDGYMQVTPVQTPLSVTRPEMKTARMICKVDGVDFSNNPIHWYRQSPGAPPKRILYMTSQSVSMDEGFNSNKFEATRQNDKFTFKLDVHRLTSEDAGTYYCAYWDRTVSESHKQPVQKPSLHSEPQPLKSNKPKVTYMCLIEDFYPNVIKVTWKENEKKAENAVYGEIWPSHDDKKSYSISSWLTIDKDRSKNYRCTYQHERKEDSRLVLNECYIMQQK</sequence>
<keyword evidence="2" id="KW-0812">Transmembrane</keyword>
<feature type="domain" description="Ig-like" evidence="7">
    <location>
        <begin position="134"/>
        <end position="224"/>
    </location>
</feature>